<dbReference type="AlphaFoldDB" id="A0A4U2ZA39"/>
<feature type="transmembrane region" description="Helical" evidence="10">
    <location>
        <begin position="148"/>
        <end position="169"/>
    </location>
</feature>
<dbReference type="Gene3D" id="1.20.1530.20">
    <property type="match status" value="1"/>
</dbReference>
<keyword evidence="2" id="KW-0813">Transport</keyword>
<evidence type="ECO:0000313" key="12">
    <source>
        <dbReference type="EMBL" id="TKI70370.1"/>
    </source>
</evidence>
<keyword evidence="3" id="KW-0050">Antiport</keyword>
<proteinExistence type="predicted"/>
<keyword evidence="9" id="KW-0739">Sodium transport</keyword>
<comment type="caution">
    <text evidence="12">The sequence shown here is derived from an EMBL/GenBank/DDBJ whole genome shotgun (WGS) entry which is preliminary data.</text>
</comment>
<dbReference type="OrthoDB" id="9793589at2"/>
<evidence type="ECO:0000256" key="2">
    <source>
        <dbReference type="ARBA" id="ARBA00022448"/>
    </source>
</evidence>
<dbReference type="InterPro" id="IPR006153">
    <property type="entry name" value="Cation/H_exchanger_TM"/>
</dbReference>
<evidence type="ECO:0000313" key="13">
    <source>
        <dbReference type="Proteomes" id="UP000309561"/>
    </source>
</evidence>
<evidence type="ECO:0000256" key="6">
    <source>
        <dbReference type="ARBA" id="ARBA00023053"/>
    </source>
</evidence>
<dbReference type="GO" id="GO:1902600">
    <property type="term" value="P:proton transmembrane transport"/>
    <property type="evidence" value="ECO:0007669"/>
    <property type="project" value="InterPro"/>
</dbReference>
<dbReference type="GO" id="GO:0006814">
    <property type="term" value="P:sodium ion transport"/>
    <property type="evidence" value="ECO:0007669"/>
    <property type="project" value="UniProtKB-KW"/>
</dbReference>
<keyword evidence="6" id="KW-0915">Sodium</keyword>
<sequence>MEIHNFFLTLFLILISARILGELFARAGIPSVLGELLAGILLGSSVFGIVEPNQVLKILAEIGIILLLFEVGLETDFTRLKNAGTKSLIVALLGVILPFSFSFFTAHYLFGLSSDISLFIGGTLTATSIGITLRVLKDIHMEDTNIAQIVIGAAVIDDIIGIILLVFIYDFSISHETNFEHTLSVAGMVVTFLLLAPAFAKIISYAIHKFHGNDLVPGYIPTIIISLILLFSYLSHLFGAPAILGSFAAGLALSRRFFLPFGTLLSANEPLLKDVKSNMTPIIQIFTPIFFVMVGLSVDLSIIDFSSSIFWIMGLSFIFIAFFSKFIGAFFIIQKCVKNNALIGISMVPRGEVGLIFAEMGRVNNILPNDIYAMLIFVIVVTTVLPPFLLKRYFKGECV</sequence>
<dbReference type="EMBL" id="SZPX01000002">
    <property type="protein sequence ID" value="TKI70370.1"/>
    <property type="molecule type" value="Genomic_DNA"/>
</dbReference>
<keyword evidence="13" id="KW-1185">Reference proteome</keyword>
<feature type="transmembrane region" description="Helical" evidence="10">
    <location>
        <begin position="215"/>
        <end position="234"/>
    </location>
</feature>
<reference evidence="12 13" key="1">
    <citation type="submission" date="2019-04" db="EMBL/GenBank/DDBJ databases">
        <title>Sulfurimonas crateris sp. nov. a facultative anaerobic sulfur-oxidizing chemolithautotrophic bacterium isolated from a terrestrial mud vulcano.</title>
        <authorList>
            <person name="Ratnikova N.M."/>
            <person name="Slobodkin A.I."/>
            <person name="Merkel A.Y."/>
            <person name="Novikov A."/>
            <person name="Bonch-Osmolovskaya E.A."/>
            <person name="Slobodkina G.B."/>
        </authorList>
    </citation>
    <scope>NUCLEOTIDE SEQUENCE [LARGE SCALE GENOMIC DNA]</scope>
    <source>
        <strain evidence="12 13">SN118</strain>
    </source>
</reference>
<gene>
    <name evidence="12" type="ORF">FCU45_03545</name>
</gene>
<dbReference type="PANTHER" id="PTHR43562">
    <property type="entry name" value="NAPA-TYPE SODIUM/HYDROGEN ANTIPORTER"/>
    <property type="match status" value="1"/>
</dbReference>
<accession>A0A4U2ZA39</accession>
<feature type="transmembrane region" description="Helical" evidence="10">
    <location>
        <begin position="6"/>
        <end position="25"/>
    </location>
</feature>
<evidence type="ECO:0000256" key="3">
    <source>
        <dbReference type="ARBA" id="ARBA00022449"/>
    </source>
</evidence>
<keyword evidence="5 10" id="KW-1133">Transmembrane helix</keyword>
<feature type="transmembrane region" description="Helical" evidence="10">
    <location>
        <begin position="309"/>
        <end position="333"/>
    </location>
</feature>
<comment type="subcellular location">
    <subcellularLocation>
        <location evidence="1">Membrane</location>
        <topology evidence="1">Multi-pass membrane protein</topology>
    </subcellularLocation>
</comment>
<feature type="transmembrane region" description="Helical" evidence="10">
    <location>
        <begin position="279"/>
        <end position="303"/>
    </location>
</feature>
<keyword evidence="8 10" id="KW-0472">Membrane</keyword>
<dbReference type="GO" id="GO:0015297">
    <property type="term" value="F:antiporter activity"/>
    <property type="evidence" value="ECO:0007669"/>
    <property type="project" value="UniProtKB-KW"/>
</dbReference>
<evidence type="ECO:0000256" key="7">
    <source>
        <dbReference type="ARBA" id="ARBA00023065"/>
    </source>
</evidence>
<evidence type="ECO:0000259" key="11">
    <source>
        <dbReference type="Pfam" id="PF00999"/>
    </source>
</evidence>
<feature type="transmembrane region" description="Helical" evidence="10">
    <location>
        <begin position="116"/>
        <end position="136"/>
    </location>
</feature>
<dbReference type="Pfam" id="PF00999">
    <property type="entry name" value="Na_H_Exchanger"/>
    <property type="match status" value="1"/>
</dbReference>
<feature type="transmembrane region" description="Helical" evidence="10">
    <location>
        <begin position="371"/>
        <end position="390"/>
    </location>
</feature>
<dbReference type="PANTHER" id="PTHR43562:SF3">
    <property type="entry name" value="SODIUM ION_PROTON EXCHANGER (EUROFUNG)"/>
    <property type="match status" value="1"/>
</dbReference>
<dbReference type="GO" id="GO:0016020">
    <property type="term" value="C:membrane"/>
    <property type="evidence" value="ECO:0007669"/>
    <property type="project" value="UniProtKB-SubCell"/>
</dbReference>
<evidence type="ECO:0000256" key="9">
    <source>
        <dbReference type="ARBA" id="ARBA00023201"/>
    </source>
</evidence>
<evidence type="ECO:0000256" key="1">
    <source>
        <dbReference type="ARBA" id="ARBA00004141"/>
    </source>
</evidence>
<feature type="transmembrane region" description="Helical" evidence="10">
    <location>
        <begin position="32"/>
        <end position="50"/>
    </location>
</feature>
<evidence type="ECO:0000256" key="5">
    <source>
        <dbReference type="ARBA" id="ARBA00022989"/>
    </source>
</evidence>
<organism evidence="12 13">
    <name type="scientific">Sulfurimonas crateris</name>
    <dbReference type="NCBI Taxonomy" id="2574727"/>
    <lineage>
        <taxon>Bacteria</taxon>
        <taxon>Pseudomonadati</taxon>
        <taxon>Campylobacterota</taxon>
        <taxon>Epsilonproteobacteria</taxon>
        <taxon>Campylobacterales</taxon>
        <taxon>Sulfurimonadaceae</taxon>
        <taxon>Sulfurimonas</taxon>
    </lineage>
</organism>
<name>A0A4U2ZA39_9BACT</name>
<protein>
    <submittedName>
        <fullName evidence="12">Cation:proton antiporter</fullName>
    </submittedName>
</protein>
<dbReference type="Proteomes" id="UP000309561">
    <property type="component" value="Unassembled WGS sequence"/>
</dbReference>
<keyword evidence="4 10" id="KW-0812">Transmembrane</keyword>
<evidence type="ECO:0000256" key="8">
    <source>
        <dbReference type="ARBA" id="ARBA00023136"/>
    </source>
</evidence>
<dbReference type="InterPro" id="IPR038770">
    <property type="entry name" value="Na+/solute_symporter_sf"/>
</dbReference>
<feature type="domain" description="Cation/H+ exchanger transmembrane" evidence="11">
    <location>
        <begin position="16"/>
        <end position="391"/>
    </location>
</feature>
<feature type="transmembrane region" description="Helical" evidence="10">
    <location>
        <begin position="181"/>
        <end position="203"/>
    </location>
</feature>
<evidence type="ECO:0000256" key="10">
    <source>
        <dbReference type="SAM" id="Phobius"/>
    </source>
</evidence>
<keyword evidence="7" id="KW-0406">Ion transport</keyword>
<evidence type="ECO:0000256" key="4">
    <source>
        <dbReference type="ARBA" id="ARBA00022692"/>
    </source>
</evidence>
<feature type="transmembrane region" description="Helical" evidence="10">
    <location>
        <begin position="87"/>
        <end position="110"/>
    </location>
</feature>